<gene>
    <name evidence="2" type="ORF">BD311DRAFT_318261</name>
</gene>
<dbReference type="Proteomes" id="UP000292957">
    <property type="component" value="Unassembled WGS sequence"/>
</dbReference>
<sequence>MRSCSTYSILVSEARQLPGSEPGGQSTVDGPQKTPQLAGSGRNTRIATRWALVGLCSSQNSDSIALSESNPPSQSASHLCSPQRSSAASFQIKPNPHTQVYVLPTGRPPRPLPLPSRHGVVADSAGPCGFPFTLYRCIVGRAPCSCSSAGYPPRRPARSSRLRCSFIYLPITSAFAARPAHGPAVLVSLGSCCEPGRAHGDGVRFQPSQASTCCILYSCAHTQHQHLSPARPISCARDIGDIFPIRPFPELIDRSPY</sequence>
<feature type="compositionally biased region" description="Polar residues" evidence="1">
    <location>
        <begin position="23"/>
        <end position="42"/>
    </location>
</feature>
<dbReference type="EMBL" id="ML143420">
    <property type="protein sequence ID" value="TBU28599.1"/>
    <property type="molecule type" value="Genomic_DNA"/>
</dbReference>
<proteinExistence type="predicted"/>
<reference evidence="2" key="1">
    <citation type="submission" date="2019-01" db="EMBL/GenBank/DDBJ databases">
        <title>Draft genome sequences of three monokaryotic isolates of the white-rot basidiomycete fungus Dichomitus squalens.</title>
        <authorList>
            <consortium name="DOE Joint Genome Institute"/>
            <person name="Lopez S.C."/>
            <person name="Andreopoulos B."/>
            <person name="Pangilinan J."/>
            <person name="Lipzen A."/>
            <person name="Riley R."/>
            <person name="Ahrendt S."/>
            <person name="Ng V."/>
            <person name="Barry K."/>
            <person name="Daum C."/>
            <person name="Grigoriev I.V."/>
            <person name="Hilden K.S."/>
            <person name="Makela M.R."/>
            <person name="de Vries R.P."/>
        </authorList>
    </citation>
    <scope>NUCLEOTIDE SEQUENCE [LARGE SCALE GENOMIC DNA]</scope>
    <source>
        <strain evidence="2">OM18370.1</strain>
    </source>
</reference>
<protein>
    <submittedName>
        <fullName evidence="2">Uncharacterized protein</fullName>
    </submittedName>
</protein>
<feature type="region of interest" description="Disordered" evidence="1">
    <location>
        <begin position="15"/>
        <end position="42"/>
    </location>
</feature>
<accession>A0A4Q9MLY2</accession>
<dbReference type="AlphaFoldDB" id="A0A4Q9MLY2"/>
<evidence type="ECO:0000313" key="2">
    <source>
        <dbReference type="EMBL" id="TBU28599.1"/>
    </source>
</evidence>
<organism evidence="2">
    <name type="scientific">Dichomitus squalens</name>
    <dbReference type="NCBI Taxonomy" id="114155"/>
    <lineage>
        <taxon>Eukaryota</taxon>
        <taxon>Fungi</taxon>
        <taxon>Dikarya</taxon>
        <taxon>Basidiomycota</taxon>
        <taxon>Agaricomycotina</taxon>
        <taxon>Agaricomycetes</taxon>
        <taxon>Polyporales</taxon>
        <taxon>Polyporaceae</taxon>
        <taxon>Dichomitus</taxon>
    </lineage>
</organism>
<evidence type="ECO:0000256" key="1">
    <source>
        <dbReference type="SAM" id="MobiDB-lite"/>
    </source>
</evidence>
<name>A0A4Q9MLY2_9APHY</name>